<dbReference type="OrthoDB" id="3788717at2"/>
<comment type="caution">
    <text evidence="1">The sequence shown here is derived from an EMBL/GenBank/DDBJ whole genome shotgun (WGS) entry which is preliminary data.</text>
</comment>
<accession>A0A255DGZ7</accession>
<dbReference type="Pfam" id="PF20137">
    <property type="entry name" value="BubE"/>
    <property type="match status" value="1"/>
</dbReference>
<name>A0A255DGZ7_9MYCO</name>
<dbReference type="EMBL" id="NOZR01000023">
    <property type="protein sequence ID" value="OYN76232.1"/>
    <property type="molecule type" value="Genomic_DNA"/>
</dbReference>
<proteinExistence type="predicted"/>
<dbReference type="Proteomes" id="UP000216063">
    <property type="component" value="Unassembled WGS sequence"/>
</dbReference>
<reference evidence="1 2" key="1">
    <citation type="submission" date="2017-07" db="EMBL/GenBank/DDBJ databases">
        <title>The new phylogeny of genus Mycobacterium.</title>
        <authorList>
            <person name="Tortoli E."/>
            <person name="Trovato A."/>
            <person name="Cirillo D.M."/>
        </authorList>
    </citation>
    <scope>NUCLEOTIDE SEQUENCE [LARGE SCALE GENOMIC DNA]</scope>
    <source>
        <strain evidence="1 2">ATCC 33027</strain>
    </source>
</reference>
<protein>
    <submittedName>
        <fullName evidence="1">Uncharacterized protein</fullName>
    </submittedName>
</protein>
<gene>
    <name evidence="1" type="ORF">CG716_23100</name>
</gene>
<dbReference type="InterPro" id="IPR045384">
    <property type="entry name" value="DUF6527"/>
</dbReference>
<dbReference type="AlphaFoldDB" id="A0A255DGZ7"/>
<evidence type="ECO:0000313" key="2">
    <source>
        <dbReference type="Proteomes" id="UP000216063"/>
    </source>
</evidence>
<keyword evidence="2" id="KW-1185">Reference proteome</keyword>
<evidence type="ECO:0000313" key="1">
    <source>
        <dbReference type="EMBL" id="OYN76232.1"/>
    </source>
</evidence>
<organism evidence="1 2">
    <name type="scientific">Mycolicibacterium sphagni</name>
    <dbReference type="NCBI Taxonomy" id="1786"/>
    <lineage>
        <taxon>Bacteria</taxon>
        <taxon>Bacillati</taxon>
        <taxon>Actinomycetota</taxon>
        <taxon>Actinomycetes</taxon>
        <taxon>Mycobacteriales</taxon>
        <taxon>Mycobacteriaceae</taxon>
        <taxon>Mycolicibacterium</taxon>
    </lineage>
</organism>
<sequence>MPAVERFTHEFVEFIPSEIQEGVLYISLPYTTTIHLCACGCHTKVVCPLSPTDYAMVFDGQSVGISPSIGNWNFHCQSHYFIRRGRVVWAAAMSQTAIAAGRQRNRAVKQAEEQGSSAHEHLVWASENGSVTEHPADSGPQDPGWRRFIRAISKLIR</sequence>
<dbReference type="RefSeq" id="WP_094483447.1">
    <property type="nucleotide sequence ID" value="NZ_NOZR01000023.1"/>
</dbReference>